<accession>A0ABC8JSE1</accession>
<dbReference type="PANTHER" id="PTHR47546:SF3">
    <property type="entry name" value="30S RIBOSOMAL PROTEIN S15, CHLOROPLASTIC"/>
    <property type="match status" value="1"/>
</dbReference>
<dbReference type="Proteomes" id="UP001642260">
    <property type="component" value="Unassembled WGS sequence"/>
</dbReference>
<feature type="region of interest" description="Disordered" evidence="1">
    <location>
        <begin position="1"/>
        <end position="90"/>
    </location>
</feature>
<keyword evidence="3" id="KW-1185">Reference proteome</keyword>
<gene>
    <name evidence="2" type="ORF">ERUC_LOCUS11892</name>
</gene>
<feature type="compositionally biased region" description="Low complexity" evidence="1">
    <location>
        <begin position="57"/>
        <end position="69"/>
    </location>
</feature>
<organism evidence="2 3">
    <name type="scientific">Eruca vesicaria subsp. sativa</name>
    <name type="common">Garden rocket</name>
    <name type="synonym">Eruca sativa</name>
    <dbReference type="NCBI Taxonomy" id="29727"/>
    <lineage>
        <taxon>Eukaryota</taxon>
        <taxon>Viridiplantae</taxon>
        <taxon>Streptophyta</taxon>
        <taxon>Embryophyta</taxon>
        <taxon>Tracheophyta</taxon>
        <taxon>Spermatophyta</taxon>
        <taxon>Magnoliopsida</taxon>
        <taxon>eudicotyledons</taxon>
        <taxon>Gunneridae</taxon>
        <taxon>Pentapetalae</taxon>
        <taxon>rosids</taxon>
        <taxon>malvids</taxon>
        <taxon>Brassicales</taxon>
        <taxon>Brassicaceae</taxon>
        <taxon>Brassiceae</taxon>
        <taxon>Eruca</taxon>
    </lineage>
</organism>
<reference evidence="2 3" key="1">
    <citation type="submission" date="2022-03" db="EMBL/GenBank/DDBJ databases">
        <authorList>
            <person name="Macdonald S."/>
            <person name="Ahmed S."/>
            <person name="Newling K."/>
        </authorList>
    </citation>
    <scope>NUCLEOTIDE SEQUENCE [LARGE SCALE GENOMIC DNA]</scope>
</reference>
<sequence>MTLHLSRRKQRLHYSNPSLIHLFSTSSSSPQDGNESGEQPSQSPSDFKISSYFSGIKSSLKQQSQPQSQDGRRQIDRFDPKPPSGGDFQDIRRNLNEFRRSSTCEGFSGSLQAEPAIKSPRRFGDS</sequence>
<dbReference type="PANTHER" id="PTHR47546">
    <property type="entry name" value="S15/NS1, RNA-BINDING PROTEIN"/>
    <property type="match status" value="1"/>
</dbReference>
<feature type="compositionally biased region" description="Basic residues" evidence="1">
    <location>
        <begin position="1"/>
        <end position="12"/>
    </location>
</feature>
<feature type="compositionally biased region" description="Polar residues" evidence="1">
    <location>
        <begin position="30"/>
        <end position="45"/>
    </location>
</feature>
<name>A0ABC8JSE1_ERUVS</name>
<evidence type="ECO:0000313" key="3">
    <source>
        <dbReference type="Proteomes" id="UP001642260"/>
    </source>
</evidence>
<evidence type="ECO:0000313" key="2">
    <source>
        <dbReference type="EMBL" id="CAH8330212.1"/>
    </source>
</evidence>
<comment type="caution">
    <text evidence="2">The sequence shown here is derived from an EMBL/GenBank/DDBJ whole genome shotgun (WGS) entry which is preliminary data.</text>
</comment>
<feature type="region of interest" description="Disordered" evidence="1">
    <location>
        <begin position="103"/>
        <end position="126"/>
    </location>
</feature>
<dbReference type="EMBL" id="CAKOAT010112932">
    <property type="protein sequence ID" value="CAH8330212.1"/>
    <property type="molecule type" value="Genomic_DNA"/>
</dbReference>
<evidence type="ECO:0000256" key="1">
    <source>
        <dbReference type="SAM" id="MobiDB-lite"/>
    </source>
</evidence>
<proteinExistence type="predicted"/>
<feature type="compositionally biased region" description="Basic and acidic residues" evidence="1">
    <location>
        <begin position="70"/>
        <end position="80"/>
    </location>
</feature>
<protein>
    <submittedName>
        <fullName evidence="2">Uncharacterized protein</fullName>
    </submittedName>
</protein>
<dbReference type="AlphaFoldDB" id="A0ABC8JSE1"/>